<organism evidence="3 4">
    <name type="scientific">Massilia horti</name>
    <dbReference type="NCBI Taxonomy" id="2562153"/>
    <lineage>
        <taxon>Bacteria</taxon>
        <taxon>Pseudomonadati</taxon>
        <taxon>Pseudomonadota</taxon>
        <taxon>Betaproteobacteria</taxon>
        <taxon>Burkholderiales</taxon>
        <taxon>Oxalobacteraceae</taxon>
        <taxon>Telluria group</taxon>
        <taxon>Massilia</taxon>
    </lineage>
</organism>
<dbReference type="OrthoDB" id="581516at2"/>
<evidence type="ECO:0000256" key="1">
    <source>
        <dbReference type="SAM" id="MobiDB-lite"/>
    </source>
</evidence>
<dbReference type="RefSeq" id="WP_135188100.1">
    <property type="nucleotide sequence ID" value="NZ_SPUM01000011.1"/>
</dbReference>
<dbReference type="Proteomes" id="UP000297258">
    <property type="component" value="Unassembled WGS sequence"/>
</dbReference>
<protein>
    <submittedName>
        <fullName evidence="3">DUF2382 domain-containing protein</fullName>
    </submittedName>
</protein>
<evidence type="ECO:0000259" key="2">
    <source>
        <dbReference type="Pfam" id="PF09557"/>
    </source>
</evidence>
<dbReference type="PANTHER" id="PTHR38463">
    <property type="entry name" value="STRESS RESPONSE PROTEIN YSNF"/>
    <property type="match status" value="1"/>
</dbReference>
<proteinExistence type="predicted"/>
<name>A0A4Y9T4K3_9BURK</name>
<dbReference type="InterPro" id="IPR019060">
    <property type="entry name" value="DUF2382"/>
</dbReference>
<evidence type="ECO:0000313" key="3">
    <source>
        <dbReference type="EMBL" id="TFW35365.1"/>
    </source>
</evidence>
<feature type="region of interest" description="Disordered" evidence="1">
    <location>
        <begin position="131"/>
        <end position="187"/>
    </location>
</feature>
<evidence type="ECO:0000313" key="4">
    <source>
        <dbReference type="Proteomes" id="UP000297258"/>
    </source>
</evidence>
<feature type="compositionally biased region" description="Polar residues" evidence="1">
    <location>
        <begin position="149"/>
        <end position="183"/>
    </location>
</feature>
<sequence>MQHILIAVFEDRSDAERAQDELLASGFNKQDVKISKADATGQTDSVTGRPIIERAEPPEPEGFTGNIRHMFQGLFGTDTSPHAQKYTDAVGRGHHVLTVTTADEPEVERAADIVEKHGPVDIDEKVEQWAREAPATHPESMRMSGAGGMQQSAPLSSQSDLTKGAGTQTMESLARQEATSYQPQQAGAATGASLQGAAATSGSLQRDTSVSGTTAIPVIEERLKVGKREVQRGGVRVYSRVVETPVTENIGLREEHVNVERHQVDQPLGADASTAFREQQIEVRETAEEPVVEKTARVVEEVTVGKQVTERQQEIHDTLRHTEVQIERLGGALLEDEYRQDWTRNYSGAGGNYDEYAPAYRYGAEMAGSDQYRGRSWNDIENDVKNGWITRQGPGAAPTWERFKAAARHGWERMRSESDLNDIYRSHWNSNYAPAGGSYDEYAPAYRYGYEMARNDKYKGLSWNQVENELRHNWEARNAGGPSTWDRFKDAIRLGWDRVSS</sequence>
<dbReference type="PANTHER" id="PTHR38463:SF1">
    <property type="entry name" value="STRESS RESPONSE PROTEIN YSNF"/>
    <property type="match status" value="1"/>
</dbReference>
<accession>A0A4Y9T4K3</accession>
<dbReference type="EMBL" id="SPUM01000011">
    <property type="protein sequence ID" value="TFW35365.1"/>
    <property type="molecule type" value="Genomic_DNA"/>
</dbReference>
<dbReference type="InterPro" id="IPR052967">
    <property type="entry name" value="Stress_Response_Assoc"/>
</dbReference>
<dbReference type="AlphaFoldDB" id="A0A4Y9T4K3"/>
<dbReference type="Pfam" id="PF09557">
    <property type="entry name" value="DUF2382"/>
    <property type="match status" value="1"/>
</dbReference>
<keyword evidence="4" id="KW-1185">Reference proteome</keyword>
<gene>
    <name evidence="3" type="ORF">E4O92_02135</name>
</gene>
<reference evidence="3 4" key="1">
    <citation type="submission" date="2019-03" db="EMBL/GenBank/DDBJ databases">
        <title>Draft genome of Massilia hortus sp. nov., a novel bacterial species of the Oxalobacteraceae family.</title>
        <authorList>
            <person name="Peta V."/>
            <person name="Raths R."/>
            <person name="Bucking H."/>
        </authorList>
    </citation>
    <scope>NUCLEOTIDE SEQUENCE [LARGE SCALE GENOMIC DNA]</scope>
    <source>
        <strain evidence="3 4">ONC3</strain>
    </source>
</reference>
<feature type="domain" description="DUF2382" evidence="2">
    <location>
        <begin position="216"/>
        <end position="326"/>
    </location>
</feature>
<comment type="caution">
    <text evidence="3">The sequence shown here is derived from an EMBL/GenBank/DDBJ whole genome shotgun (WGS) entry which is preliminary data.</text>
</comment>